<protein>
    <submittedName>
        <fullName evidence="12">Immune-related protein 2</fullName>
    </submittedName>
</protein>
<keyword evidence="4" id="KW-0929">Antimicrobial</keyword>
<dbReference type="CTD" id="100862784"/>
<dbReference type="GO" id="GO:0005576">
    <property type="term" value="C:extracellular region"/>
    <property type="evidence" value="ECO:0007669"/>
    <property type="project" value="UniProtKB-SubCell"/>
</dbReference>
<evidence type="ECO:0000256" key="3">
    <source>
        <dbReference type="ARBA" id="ARBA00022525"/>
    </source>
</evidence>
<keyword evidence="9" id="KW-1015">Disulfide bond</keyword>
<evidence type="ECO:0000256" key="6">
    <source>
        <dbReference type="ARBA" id="ARBA00022729"/>
    </source>
</evidence>
<dbReference type="RefSeq" id="NP_001243939.1">
    <property type="nucleotide sequence ID" value="NM_001257010.1"/>
</dbReference>
<evidence type="ECO:0000256" key="9">
    <source>
        <dbReference type="ARBA" id="ARBA00023157"/>
    </source>
</evidence>
<evidence type="ECO:0000256" key="1">
    <source>
        <dbReference type="ARBA" id="ARBA00004613"/>
    </source>
</evidence>
<dbReference type="GO" id="GO:0045087">
    <property type="term" value="P:innate immune response"/>
    <property type="evidence" value="ECO:0007669"/>
    <property type="project" value="UniProtKB-KW"/>
</dbReference>
<dbReference type="InterPro" id="IPR051237">
    <property type="entry name" value="Ferric-chelate_Red/DefProt"/>
</dbReference>
<keyword evidence="6 10" id="KW-0732">Signal</keyword>
<accession>G3DT16</accession>
<dbReference type="Pfam" id="PF02014">
    <property type="entry name" value="Reeler"/>
    <property type="match status" value="1"/>
</dbReference>
<dbReference type="PANTHER" id="PTHR45828">
    <property type="entry name" value="CYTOCHROME B561/FERRIC REDUCTASE TRANSMEMBRANE"/>
    <property type="match status" value="1"/>
</dbReference>
<dbReference type="PANTHER" id="PTHR45828:SF9">
    <property type="entry name" value="CELL WALL INTEGRITY AND STRESS RESPONSE COMPONENT 4-LIKE-RELATED"/>
    <property type="match status" value="1"/>
</dbReference>
<evidence type="ECO:0000256" key="8">
    <source>
        <dbReference type="ARBA" id="ARBA00023022"/>
    </source>
</evidence>
<sequence>MRFLYAVGVLCVASYANAYSSGAPESACIDMIPKHPVSPQTSTPPYTITTSTKTVKAGTPMEVVISGNKPENIIRGLLLEARQGNNIVGKFTLNPNDQFAKLLNCGEPGNAVTHKKHDEQYDKQTVAYTWTPPVGFNDEIKFRATVAYNGAKFWVGLESAPVKVIN</sequence>
<reference evidence="13" key="4">
    <citation type="submission" date="2022-06" db="UniProtKB">
        <authorList>
            <consortium name="EnsemblMetazoa"/>
        </authorList>
    </citation>
    <scope>IDENTIFICATION</scope>
    <source>
        <strain evidence="13">p50T (Dazao)</strain>
    </source>
</reference>
<evidence type="ECO:0000256" key="2">
    <source>
        <dbReference type="ARBA" id="ARBA00008501"/>
    </source>
</evidence>
<comment type="subcellular location">
    <subcellularLocation>
        <location evidence="1">Secreted</location>
    </subcellularLocation>
</comment>
<evidence type="ECO:0000259" key="11">
    <source>
        <dbReference type="PROSITE" id="PS51019"/>
    </source>
</evidence>
<gene>
    <name evidence="12" type="primary">irp2</name>
    <name evidence="13" type="synonym">100862784</name>
</gene>
<feature type="domain" description="Reelin" evidence="11">
    <location>
        <begin position="5"/>
        <end position="166"/>
    </location>
</feature>
<dbReference type="CDD" id="cd08544">
    <property type="entry name" value="Reeler"/>
    <property type="match status" value="1"/>
</dbReference>
<keyword evidence="3" id="KW-0964">Secreted</keyword>
<reference evidence="12" key="2">
    <citation type="submission" date="2010-09" db="EMBL/GenBank/DDBJ databases">
        <authorList>
            <person name="Zhang C.-X."/>
            <person name="Bao Y.-Y."/>
        </authorList>
    </citation>
    <scope>NUCLEOTIDE SEQUENCE</scope>
    <source>
        <strain evidence="12">Qiufeng-Baiyu</strain>
    </source>
</reference>
<evidence type="ECO:0000256" key="7">
    <source>
        <dbReference type="ARBA" id="ARBA00022859"/>
    </source>
</evidence>
<organism evidence="12">
    <name type="scientific">Bombyx mori</name>
    <name type="common">Silk moth</name>
    <dbReference type="NCBI Taxonomy" id="7091"/>
    <lineage>
        <taxon>Eukaryota</taxon>
        <taxon>Metazoa</taxon>
        <taxon>Ecdysozoa</taxon>
        <taxon>Arthropoda</taxon>
        <taxon>Hexapoda</taxon>
        <taxon>Insecta</taxon>
        <taxon>Pterygota</taxon>
        <taxon>Neoptera</taxon>
        <taxon>Endopterygota</taxon>
        <taxon>Lepidoptera</taxon>
        <taxon>Glossata</taxon>
        <taxon>Ditrysia</taxon>
        <taxon>Bombycoidea</taxon>
        <taxon>Bombycidae</taxon>
        <taxon>Bombycinae</taxon>
        <taxon>Bombyx</taxon>
    </lineage>
</organism>
<dbReference type="GO" id="GO:0042742">
    <property type="term" value="P:defense response to bacterium"/>
    <property type="evidence" value="ECO:0007669"/>
    <property type="project" value="UniProtKB-KW"/>
</dbReference>
<dbReference type="FunFam" id="2.60.40.4060:FF:000003">
    <property type="entry name" value="Ferric chelate reductase 1"/>
    <property type="match status" value="1"/>
</dbReference>
<reference evidence="12" key="3">
    <citation type="journal article" date="2011" name="Insect Biochem. Mol. Biol.">
        <title>An immune-induced reeler protein is involved in the Bombyx mori melanization cascade.</title>
        <authorList>
            <person name="Bao Y.Y."/>
            <person name="Xue J."/>
            <person name="Wu W.J."/>
            <person name="Wang Y."/>
            <person name="Lv Z.Y."/>
            <person name="Zhang C.X."/>
        </authorList>
    </citation>
    <scope>NUCLEOTIDE SEQUENCE</scope>
    <source>
        <strain evidence="12">Qiufeng-Baiyu</strain>
    </source>
</reference>
<dbReference type="GeneID" id="100862784"/>
<evidence type="ECO:0000256" key="4">
    <source>
        <dbReference type="ARBA" id="ARBA00022529"/>
    </source>
</evidence>
<dbReference type="PROSITE" id="PS51019">
    <property type="entry name" value="REELIN"/>
    <property type="match status" value="1"/>
</dbReference>
<dbReference type="InterPro" id="IPR042307">
    <property type="entry name" value="Reeler_sf"/>
</dbReference>
<dbReference type="InterPro" id="IPR002861">
    <property type="entry name" value="Reeler_dom"/>
</dbReference>
<dbReference type="EnsemblMetazoa" id="NM_001257010.1">
    <property type="protein sequence ID" value="NP_001243939.1"/>
    <property type="gene ID" value="GeneID_100862784"/>
</dbReference>
<evidence type="ECO:0000256" key="10">
    <source>
        <dbReference type="SAM" id="SignalP"/>
    </source>
</evidence>
<evidence type="ECO:0000256" key="5">
    <source>
        <dbReference type="ARBA" id="ARBA00022588"/>
    </source>
</evidence>
<keyword evidence="8" id="KW-0044">Antibiotic</keyword>
<dbReference type="AlphaFoldDB" id="G3DT16"/>
<dbReference type="HOGENOM" id="CLU_091827_2_0_1"/>
<dbReference type="GO" id="GO:0016020">
    <property type="term" value="C:membrane"/>
    <property type="evidence" value="ECO:0007669"/>
    <property type="project" value="TreeGrafter"/>
</dbReference>
<dbReference type="EMBL" id="HQ325058">
    <property type="protein sequence ID" value="ADZ40415.1"/>
    <property type="molecule type" value="mRNA"/>
</dbReference>
<keyword evidence="14" id="KW-1185">Reference proteome</keyword>
<dbReference type="GO" id="GO:0042832">
    <property type="term" value="P:defense response to protozoan"/>
    <property type="evidence" value="ECO:0007669"/>
    <property type="project" value="UniProtKB-ARBA"/>
</dbReference>
<evidence type="ECO:0000313" key="13">
    <source>
        <dbReference type="EnsemblMetazoa" id="NP_001243939.1"/>
    </source>
</evidence>
<keyword evidence="5" id="KW-0399">Innate immunity</keyword>
<name>G3DT16_BOMMO</name>
<evidence type="ECO:0000313" key="12">
    <source>
        <dbReference type="EMBL" id="ADZ40415.1"/>
    </source>
</evidence>
<feature type="chain" id="PRO_5003443100" evidence="10">
    <location>
        <begin position="19"/>
        <end position="166"/>
    </location>
</feature>
<feature type="signal peptide" evidence="10">
    <location>
        <begin position="1"/>
        <end position="18"/>
    </location>
</feature>
<dbReference type="RefSeq" id="XP_012548299.1">
    <property type="nucleotide sequence ID" value="XM_012692845.4"/>
</dbReference>
<dbReference type="Proteomes" id="UP000005204">
    <property type="component" value="Unassembled WGS sequence"/>
</dbReference>
<keyword evidence="7" id="KW-0391">Immunity</keyword>
<dbReference type="Gene3D" id="2.60.40.4060">
    <property type="entry name" value="Reeler domain"/>
    <property type="match status" value="1"/>
</dbReference>
<proteinExistence type="evidence at transcript level"/>
<reference evidence="14" key="1">
    <citation type="journal article" date="2008" name="Insect Biochem. Mol. Biol.">
        <title>The genome of a lepidopteran model insect, the silkworm Bombyx mori.</title>
        <authorList>
            <consortium name="International Silkworm Genome Consortium"/>
        </authorList>
    </citation>
    <scope>NUCLEOTIDE SEQUENCE [LARGE SCALE GENOMIC DNA]</scope>
    <source>
        <strain evidence="14">p50T</strain>
    </source>
</reference>
<dbReference type="EnsemblMetazoa" id="XM_012692845.3">
    <property type="protein sequence ID" value="XP_012548299.1"/>
    <property type="gene ID" value="GeneID_100862784"/>
</dbReference>
<dbReference type="KEGG" id="bmor:100862784"/>
<dbReference type="OrthoDB" id="6418377at2759"/>
<evidence type="ECO:0000313" key="14">
    <source>
        <dbReference type="Proteomes" id="UP000005204"/>
    </source>
</evidence>
<comment type="similarity">
    <text evidence="2">Belongs to the insect defense protein family.</text>
</comment>